<keyword evidence="3" id="KW-1185">Reference proteome</keyword>
<evidence type="ECO:0000313" key="2">
    <source>
        <dbReference type="EMBL" id="GGB02995.1"/>
    </source>
</evidence>
<evidence type="ECO:0000313" key="3">
    <source>
        <dbReference type="Proteomes" id="UP000651977"/>
    </source>
</evidence>
<dbReference type="Proteomes" id="UP000651977">
    <property type="component" value="Unassembled WGS sequence"/>
</dbReference>
<evidence type="ECO:0000259" key="1">
    <source>
        <dbReference type="PROSITE" id="PS51186"/>
    </source>
</evidence>
<comment type="caution">
    <text evidence="2">The sequence shown here is derived from an EMBL/GenBank/DDBJ whole genome shotgun (WGS) entry which is preliminary data.</text>
</comment>
<organism evidence="2 3">
    <name type="scientific">Agarivorans gilvus</name>
    <dbReference type="NCBI Taxonomy" id="680279"/>
    <lineage>
        <taxon>Bacteria</taxon>
        <taxon>Pseudomonadati</taxon>
        <taxon>Pseudomonadota</taxon>
        <taxon>Gammaproteobacteria</taxon>
        <taxon>Alteromonadales</taxon>
        <taxon>Alteromonadaceae</taxon>
        <taxon>Agarivorans</taxon>
    </lineage>
</organism>
<accession>A0ABQ1I194</accession>
<dbReference type="PROSITE" id="PS51186">
    <property type="entry name" value="GNAT"/>
    <property type="match status" value="1"/>
</dbReference>
<protein>
    <recommendedName>
        <fullName evidence="1">N-acetyltransferase domain-containing protein</fullName>
    </recommendedName>
</protein>
<dbReference type="EMBL" id="BMDY01000007">
    <property type="protein sequence ID" value="GGB02995.1"/>
    <property type="molecule type" value="Genomic_DNA"/>
</dbReference>
<dbReference type="InterPro" id="IPR016181">
    <property type="entry name" value="Acyl_CoA_acyltransferase"/>
</dbReference>
<gene>
    <name evidence="2" type="ORF">GCM10007414_15460</name>
</gene>
<dbReference type="RefSeq" id="WP_055734360.1">
    <property type="nucleotide sequence ID" value="NZ_BMDY01000007.1"/>
</dbReference>
<dbReference type="SUPFAM" id="SSF55729">
    <property type="entry name" value="Acyl-CoA N-acyltransferases (Nat)"/>
    <property type="match status" value="1"/>
</dbReference>
<sequence>MNNIEYVSLQDLDKNELQKILNKGKVREHLVSHDEFDQASLEDWIAGKVKVDSSKGCKVKGIKVNGSVAGWCGIQFEDEAYELAVVLDEEYWGIGIRVFKEALGWASELGHSHVVLHLFNTRPEYRFLRKMASRVYESTIFGQKYTSYEIKVPYA</sequence>
<proteinExistence type="predicted"/>
<dbReference type="InterPro" id="IPR000182">
    <property type="entry name" value="GNAT_dom"/>
</dbReference>
<feature type="domain" description="N-acetyltransferase" evidence="1">
    <location>
        <begin position="4"/>
        <end position="155"/>
    </location>
</feature>
<reference evidence="3" key="1">
    <citation type="journal article" date="2019" name="Int. J. Syst. Evol. Microbiol.">
        <title>The Global Catalogue of Microorganisms (GCM) 10K type strain sequencing project: providing services to taxonomists for standard genome sequencing and annotation.</title>
        <authorList>
            <consortium name="The Broad Institute Genomics Platform"/>
            <consortium name="The Broad Institute Genome Sequencing Center for Infectious Disease"/>
            <person name="Wu L."/>
            <person name="Ma J."/>
        </authorList>
    </citation>
    <scope>NUCLEOTIDE SEQUENCE [LARGE SCALE GENOMIC DNA]</scope>
    <source>
        <strain evidence="3">CGMCC 1.10131</strain>
    </source>
</reference>
<dbReference type="Pfam" id="PF00583">
    <property type="entry name" value="Acetyltransf_1"/>
    <property type="match status" value="1"/>
</dbReference>
<name>A0ABQ1I194_9ALTE</name>
<dbReference type="Gene3D" id="3.40.630.30">
    <property type="match status" value="1"/>
</dbReference>